<dbReference type="InParanoid" id="A0A0D0DYH1"/>
<evidence type="ECO:0000256" key="1">
    <source>
        <dbReference type="SAM" id="MobiDB-lite"/>
    </source>
</evidence>
<organism evidence="2 3">
    <name type="scientific">Paxillus rubicundulus Ve08.2h10</name>
    <dbReference type="NCBI Taxonomy" id="930991"/>
    <lineage>
        <taxon>Eukaryota</taxon>
        <taxon>Fungi</taxon>
        <taxon>Dikarya</taxon>
        <taxon>Basidiomycota</taxon>
        <taxon>Agaricomycotina</taxon>
        <taxon>Agaricomycetes</taxon>
        <taxon>Agaricomycetidae</taxon>
        <taxon>Boletales</taxon>
        <taxon>Paxilineae</taxon>
        <taxon>Paxillaceae</taxon>
        <taxon>Paxillus</taxon>
    </lineage>
</organism>
<accession>A0A0D0DYH1</accession>
<feature type="region of interest" description="Disordered" evidence="1">
    <location>
        <begin position="125"/>
        <end position="145"/>
    </location>
</feature>
<dbReference type="STRING" id="930991.A0A0D0DYH1"/>
<protein>
    <submittedName>
        <fullName evidence="2">Uncharacterized protein</fullName>
    </submittedName>
</protein>
<dbReference type="AlphaFoldDB" id="A0A0D0DYH1"/>
<evidence type="ECO:0000313" key="2">
    <source>
        <dbReference type="EMBL" id="KIK91689.1"/>
    </source>
</evidence>
<evidence type="ECO:0000313" key="3">
    <source>
        <dbReference type="Proteomes" id="UP000054538"/>
    </source>
</evidence>
<name>A0A0D0DYH1_9AGAM</name>
<dbReference type="EMBL" id="KN825360">
    <property type="protein sequence ID" value="KIK91689.1"/>
    <property type="molecule type" value="Genomic_DNA"/>
</dbReference>
<reference evidence="3" key="2">
    <citation type="submission" date="2015-01" db="EMBL/GenBank/DDBJ databases">
        <title>Evolutionary Origins and Diversification of the Mycorrhizal Mutualists.</title>
        <authorList>
            <consortium name="DOE Joint Genome Institute"/>
            <consortium name="Mycorrhizal Genomics Consortium"/>
            <person name="Kohler A."/>
            <person name="Kuo A."/>
            <person name="Nagy L.G."/>
            <person name="Floudas D."/>
            <person name="Copeland A."/>
            <person name="Barry K.W."/>
            <person name="Cichocki N."/>
            <person name="Veneault-Fourrey C."/>
            <person name="LaButti K."/>
            <person name="Lindquist E.A."/>
            <person name="Lipzen A."/>
            <person name="Lundell T."/>
            <person name="Morin E."/>
            <person name="Murat C."/>
            <person name="Riley R."/>
            <person name="Ohm R."/>
            <person name="Sun H."/>
            <person name="Tunlid A."/>
            <person name="Henrissat B."/>
            <person name="Grigoriev I.V."/>
            <person name="Hibbett D.S."/>
            <person name="Martin F."/>
        </authorList>
    </citation>
    <scope>NUCLEOTIDE SEQUENCE [LARGE SCALE GENOMIC DNA]</scope>
    <source>
        <strain evidence="3">Ve08.2h10</strain>
    </source>
</reference>
<proteinExistence type="predicted"/>
<reference evidence="2 3" key="1">
    <citation type="submission" date="2014-04" db="EMBL/GenBank/DDBJ databases">
        <authorList>
            <consortium name="DOE Joint Genome Institute"/>
            <person name="Kuo A."/>
            <person name="Kohler A."/>
            <person name="Jargeat P."/>
            <person name="Nagy L.G."/>
            <person name="Floudas D."/>
            <person name="Copeland A."/>
            <person name="Barry K.W."/>
            <person name="Cichocki N."/>
            <person name="Veneault-Fourrey C."/>
            <person name="LaButti K."/>
            <person name="Lindquist E.A."/>
            <person name="Lipzen A."/>
            <person name="Lundell T."/>
            <person name="Morin E."/>
            <person name="Murat C."/>
            <person name="Sun H."/>
            <person name="Tunlid A."/>
            <person name="Henrissat B."/>
            <person name="Grigoriev I.V."/>
            <person name="Hibbett D.S."/>
            <person name="Martin F."/>
            <person name="Nordberg H.P."/>
            <person name="Cantor M.N."/>
            <person name="Hua S.X."/>
        </authorList>
    </citation>
    <scope>NUCLEOTIDE SEQUENCE [LARGE SCALE GENOMIC DNA]</scope>
    <source>
        <strain evidence="2 3">Ve08.2h10</strain>
    </source>
</reference>
<gene>
    <name evidence="2" type="ORF">PAXRUDRAFT_796535</name>
</gene>
<keyword evidence="3" id="KW-1185">Reference proteome</keyword>
<dbReference type="HOGENOM" id="CLU_009487_2_2_1"/>
<sequence>MPPLDIVLRALEQCQITAAELVITLLTSRQYKDHQLVHDLLVCSTDILNAFLQHPVTQDNVIQQSCNIVKHTYLQESGWHFGASNALTKQLEDFSIEDMASKMESCAPRWWSLLRILLGDKDTQGRAGASMDGGQDNGDEGDDILASEDDLDTYWDQVNEIDLKGLINGLTGDLVAPKLTGENKSPCSALDRRIRAAEVDKNPYHTGQPIVGRPMACSRRVRMGRGVRKSRMIWVGRVDI</sequence>
<dbReference type="Proteomes" id="UP000054538">
    <property type="component" value="Unassembled WGS sequence"/>
</dbReference>
<dbReference type="OrthoDB" id="2677494at2759"/>